<dbReference type="OrthoDB" id="6007799at2"/>
<dbReference type="AlphaFoldDB" id="A0A4R2KT33"/>
<name>A0A4R2KT33_9GAMM</name>
<feature type="chain" id="PRO_5020626827" evidence="1">
    <location>
        <begin position="48"/>
        <end position="277"/>
    </location>
</feature>
<comment type="caution">
    <text evidence="2">The sequence shown here is derived from an EMBL/GenBank/DDBJ whole genome shotgun (WGS) entry which is preliminary data.</text>
</comment>
<feature type="signal peptide" evidence="1">
    <location>
        <begin position="1"/>
        <end position="47"/>
    </location>
</feature>
<organism evidence="2 3">
    <name type="scientific">Chromatocurvus halotolerans</name>
    <dbReference type="NCBI Taxonomy" id="1132028"/>
    <lineage>
        <taxon>Bacteria</taxon>
        <taxon>Pseudomonadati</taxon>
        <taxon>Pseudomonadota</taxon>
        <taxon>Gammaproteobacteria</taxon>
        <taxon>Cellvibrionales</taxon>
        <taxon>Halieaceae</taxon>
        <taxon>Chromatocurvus</taxon>
    </lineage>
</organism>
<sequence length="277" mass="31051">MEKRCPQPGYRTPRAKHEVTGRRAAWHSLRRLSTLLLACLCASGVSAVAQQESAPGTGKTGLKPYSTVYKTTARGLSIKLRRDLTIDAEGHCRLTSEGSLLVVGLSEVSRFSLTEGRVEPHSYIYQGTGLISRRREVHFTSGSSVIRSLYKDEWYALPDVGHTLDRMSQQEQMRLNLLSQDPAPEEMVFTVADGRKVKDYTLALIGEERLQTPMGEVDTLLYERQRDTDERLSQLWVAPDWDYLVVKTLHIEEGKTIEANLISAEIDGVPVTQYVAS</sequence>
<reference evidence="2 3" key="1">
    <citation type="submission" date="2019-03" db="EMBL/GenBank/DDBJ databases">
        <title>Genomic Encyclopedia of Type Strains, Phase IV (KMG-IV): sequencing the most valuable type-strain genomes for metagenomic binning, comparative biology and taxonomic classification.</title>
        <authorList>
            <person name="Goeker M."/>
        </authorList>
    </citation>
    <scope>NUCLEOTIDE SEQUENCE [LARGE SCALE GENOMIC DNA]</scope>
    <source>
        <strain evidence="2 3">DSM 23344</strain>
    </source>
</reference>
<keyword evidence="1" id="KW-0732">Signal</keyword>
<proteinExistence type="predicted"/>
<gene>
    <name evidence="2" type="ORF">EV688_106153</name>
</gene>
<evidence type="ECO:0000313" key="3">
    <source>
        <dbReference type="Proteomes" id="UP000294980"/>
    </source>
</evidence>
<evidence type="ECO:0000256" key="1">
    <source>
        <dbReference type="SAM" id="SignalP"/>
    </source>
</evidence>
<dbReference type="Pfam" id="PF11306">
    <property type="entry name" value="DUF3108"/>
    <property type="match status" value="1"/>
</dbReference>
<dbReference type="InterPro" id="IPR021457">
    <property type="entry name" value="DUF3108"/>
</dbReference>
<evidence type="ECO:0000313" key="2">
    <source>
        <dbReference type="EMBL" id="TCO75962.1"/>
    </source>
</evidence>
<dbReference type="Proteomes" id="UP000294980">
    <property type="component" value="Unassembled WGS sequence"/>
</dbReference>
<protein>
    <submittedName>
        <fullName evidence="2">Uncharacterized protein DUF3108</fullName>
    </submittedName>
</protein>
<dbReference type="EMBL" id="SLWX01000006">
    <property type="protein sequence ID" value="TCO75962.1"/>
    <property type="molecule type" value="Genomic_DNA"/>
</dbReference>
<accession>A0A4R2KT33</accession>
<keyword evidence="3" id="KW-1185">Reference proteome</keyword>